<evidence type="ECO:0000313" key="7">
    <source>
        <dbReference type="Proteomes" id="UP000006633"/>
    </source>
</evidence>
<dbReference type="STRING" id="639283.Snov_3373"/>
<dbReference type="EMBL" id="CP002026">
    <property type="protein sequence ID" value="ADH90647.1"/>
    <property type="molecule type" value="Genomic_DNA"/>
</dbReference>
<feature type="signal peptide" evidence="4">
    <location>
        <begin position="1"/>
        <end position="33"/>
    </location>
</feature>
<evidence type="ECO:0000256" key="4">
    <source>
        <dbReference type="SAM" id="SignalP"/>
    </source>
</evidence>
<reference evidence="6 7" key="1">
    <citation type="journal article" date="2012" name="Stand. Genomic Sci.">
        <title>Complete genome sequence of the facultatively chemolithoautotrophic and methylotrophic alpha Proteobacterium Starkeya novella type strain (ATCC 8093(T)).</title>
        <authorList>
            <person name="Kappler U."/>
            <person name="Davenport K."/>
            <person name="Beatson S."/>
            <person name="Lucas S."/>
            <person name="Lapidus A."/>
            <person name="Copeland A."/>
            <person name="Berry K.W."/>
            <person name="Glavina Del Rio T."/>
            <person name="Hammon N."/>
            <person name="Dalin E."/>
            <person name="Tice H."/>
            <person name="Pitluck S."/>
            <person name="Richardson P."/>
            <person name="Bruce D."/>
            <person name="Goodwin L.A."/>
            <person name="Han C."/>
            <person name="Tapia R."/>
            <person name="Detter J.C."/>
            <person name="Chang Y.J."/>
            <person name="Jeffries C.D."/>
            <person name="Land M."/>
            <person name="Hauser L."/>
            <person name="Kyrpides N.C."/>
            <person name="Goker M."/>
            <person name="Ivanova N."/>
            <person name="Klenk H.P."/>
            <person name="Woyke T."/>
        </authorList>
    </citation>
    <scope>NUCLEOTIDE SEQUENCE [LARGE SCALE GENOMIC DNA]</scope>
    <source>
        <strain evidence="7">ATCC 8093 / DSM 506 / JCM 20403 / CCM 1077 / IAM 12100 / NBRC 12443 / NCIMB 10456</strain>
    </source>
</reference>
<dbReference type="KEGG" id="sno:Snov_3373"/>
<dbReference type="Pfam" id="PF09084">
    <property type="entry name" value="NMT1"/>
    <property type="match status" value="1"/>
</dbReference>
<dbReference type="NCBIfam" id="TIGR03427">
    <property type="entry name" value="ABC_peri_uca"/>
    <property type="match status" value="1"/>
</dbReference>
<evidence type="ECO:0000313" key="6">
    <source>
        <dbReference type="EMBL" id="ADH90647.1"/>
    </source>
</evidence>
<keyword evidence="3 4" id="KW-0732">Signal</keyword>
<dbReference type="SUPFAM" id="SSF53850">
    <property type="entry name" value="Periplasmic binding protein-like II"/>
    <property type="match status" value="1"/>
</dbReference>
<name>D7A985_ANCN5</name>
<organism evidence="6 7">
    <name type="scientific">Ancylobacter novellus (strain ATCC 8093 / DSM 506 / JCM 20403 / CCM 1077 / IAM 12100 / NBRC 12443 / NCIMB 10456)</name>
    <name type="common">Starkeya novella</name>
    <dbReference type="NCBI Taxonomy" id="639283"/>
    <lineage>
        <taxon>Bacteria</taxon>
        <taxon>Pseudomonadati</taxon>
        <taxon>Pseudomonadota</taxon>
        <taxon>Alphaproteobacteria</taxon>
        <taxon>Hyphomicrobiales</taxon>
        <taxon>Xanthobacteraceae</taxon>
        <taxon>Ancylobacter</taxon>
    </lineage>
</organism>
<comment type="subcellular location">
    <subcellularLocation>
        <location evidence="1">Periplasm</location>
    </subcellularLocation>
</comment>
<accession>D7A985</accession>
<dbReference type="InterPro" id="IPR017793">
    <property type="entry name" value="ABC_transptr_urea-assoc_sub-bd"/>
</dbReference>
<dbReference type="Gene3D" id="3.40.190.10">
    <property type="entry name" value="Periplasmic binding protein-like II"/>
    <property type="match status" value="2"/>
</dbReference>
<feature type="domain" description="SsuA/THI5-like" evidence="5">
    <location>
        <begin position="66"/>
        <end position="252"/>
    </location>
</feature>
<dbReference type="eggNOG" id="COG0715">
    <property type="taxonomic scope" value="Bacteria"/>
</dbReference>
<protein>
    <submittedName>
        <fullName evidence="6">ABC transporter periplasmic binding protein, urea carboxylase region</fullName>
    </submittedName>
</protein>
<feature type="chain" id="PRO_5003092247" evidence="4">
    <location>
        <begin position="34"/>
        <end position="365"/>
    </location>
</feature>
<evidence type="ECO:0000256" key="3">
    <source>
        <dbReference type="ARBA" id="ARBA00022729"/>
    </source>
</evidence>
<proteinExistence type="inferred from homology"/>
<dbReference type="GO" id="GO:0042597">
    <property type="term" value="C:periplasmic space"/>
    <property type="evidence" value="ECO:0007669"/>
    <property type="project" value="UniProtKB-SubCell"/>
</dbReference>
<gene>
    <name evidence="6" type="ordered locus">Snov_3373</name>
</gene>
<evidence type="ECO:0000259" key="5">
    <source>
        <dbReference type="Pfam" id="PF09084"/>
    </source>
</evidence>
<dbReference type="InterPro" id="IPR015168">
    <property type="entry name" value="SsuA/THI5"/>
</dbReference>
<dbReference type="AlphaFoldDB" id="D7A985"/>
<dbReference type="Proteomes" id="UP000006633">
    <property type="component" value="Chromosome"/>
</dbReference>
<dbReference type="PANTHER" id="PTHR30024">
    <property type="entry name" value="ALIPHATIC SULFONATES-BINDING PROTEIN-RELATED"/>
    <property type="match status" value="1"/>
</dbReference>
<dbReference type="RefSeq" id="WP_013168148.1">
    <property type="nucleotide sequence ID" value="NC_014217.1"/>
</dbReference>
<evidence type="ECO:0000256" key="2">
    <source>
        <dbReference type="ARBA" id="ARBA00010742"/>
    </source>
</evidence>
<dbReference type="HOGENOM" id="CLU_028871_3_2_5"/>
<comment type="similarity">
    <text evidence="2">Belongs to the bacterial solute-binding protein SsuA/TauA family.</text>
</comment>
<dbReference type="PANTHER" id="PTHR30024:SF47">
    <property type="entry name" value="TAURINE-BINDING PERIPLASMIC PROTEIN"/>
    <property type="match status" value="1"/>
</dbReference>
<evidence type="ECO:0000256" key="1">
    <source>
        <dbReference type="ARBA" id="ARBA00004418"/>
    </source>
</evidence>
<sequence length="365" mass="39024">MKRLFRPMRVLRAAVVLTSLAAAAFAAMPAAQAASKKSFKVAYTVYIGFMPFAYLKSSGIMKKWADKYGIDVEIIQANDYVGSINQFIAGEIDAVGVASMDGLTMPAAGGVDTSIFLITDYSNGNDIVLSKTAKTVKELAGQDVYLLQYSVSHYLLNRALQQAGIDDPTAAKTVNISDAEISAAFVSQDAMKHAVSWKPLTEDMLKVKGATNLFDSSKIPGEIMDVFIGNTQTLKDNPDFAKAVVGAWYEALAILKDGGPKGEEMRAVMTSAMGTDAGGLQSQLDTTHFFYTPKEAADFLLSPENAKIWNSIRTFCFQQGLFGQGATSVDTIGIEVADGTVLGDKANIKMRVNATATKAAADGKL</sequence>
<keyword evidence="7" id="KW-1185">Reference proteome</keyword>